<comment type="catalytic activity">
    <reaction evidence="1">
        <text>GDP-alpha-D-mannose + H2O = alpha-D-mannose 1-phosphate + GMP + 2 H(+)</text>
        <dbReference type="Rhea" id="RHEA:27978"/>
        <dbReference type="ChEBI" id="CHEBI:15377"/>
        <dbReference type="ChEBI" id="CHEBI:15378"/>
        <dbReference type="ChEBI" id="CHEBI:57527"/>
        <dbReference type="ChEBI" id="CHEBI:58115"/>
        <dbReference type="ChEBI" id="CHEBI:58409"/>
    </reaction>
</comment>
<dbReference type="PANTHER" id="PTHR11839:SF18">
    <property type="entry name" value="NUDIX HYDROLASE DOMAIN-CONTAINING PROTEIN"/>
    <property type="match status" value="1"/>
</dbReference>
<accession>A0A128F561</accession>
<evidence type="ECO:0000313" key="10">
    <source>
        <dbReference type="Proteomes" id="UP000071641"/>
    </source>
</evidence>
<evidence type="ECO:0000313" key="9">
    <source>
        <dbReference type="EMBL" id="CZF81909.1"/>
    </source>
</evidence>
<dbReference type="PANTHER" id="PTHR11839">
    <property type="entry name" value="UDP/ADP-SUGAR PYROPHOSPHATASE"/>
    <property type="match status" value="1"/>
</dbReference>
<dbReference type="InterPro" id="IPR000086">
    <property type="entry name" value="NUDIX_hydrolase_dom"/>
</dbReference>
<dbReference type="GO" id="GO:0016787">
    <property type="term" value="F:hydrolase activity"/>
    <property type="evidence" value="ECO:0007669"/>
    <property type="project" value="UniProtKB-KW"/>
</dbReference>
<evidence type="ECO:0000256" key="3">
    <source>
        <dbReference type="ARBA" id="ARBA00007275"/>
    </source>
</evidence>
<evidence type="ECO:0000256" key="6">
    <source>
        <dbReference type="ARBA" id="ARBA00032162"/>
    </source>
</evidence>
<dbReference type="GO" id="GO:0006753">
    <property type="term" value="P:nucleoside phosphate metabolic process"/>
    <property type="evidence" value="ECO:0007669"/>
    <property type="project" value="TreeGrafter"/>
</dbReference>
<feature type="domain" description="Nudix hydrolase" evidence="8">
    <location>
        <begin position="33"/>
        <end position="162"/>
    </location>
</feature>
<dbReference type="Pfam" id="PF00293">
    <property type="entry name" value="NUDIX"/>
    <property type="match status" value="1"/>
</dbReference>
<reference evidence="10" key="1">
    <citation type="submission" date="2016-02" db="EMBL/GenBank/DDBJ databases">
        <authorList>
            <person name="Rodrigo-Torres Lidia"/>
            <person name="Arahal R.David."/>
        </authorList>
    </citation>
    <scope>NUCLEOTIDE SEQUENCE [LARGE SCALE GENOMIC DNA]</scope>
    <source>
        <strain evidence="10">CECT 9029</strain>
    </source>
</reference>
<comment type="cofactor">
    <cofactor evidence="2">
        <name>Mg(2+)</name>
        <dbReference type="ChEBI" id="CHEBI:18420"/>
    </cofactor>
</comment>
<evidence type="ECO:0000256" key="5">
    <source>
        <dbReference type="ARBA" id="ARBA00022801"/>
    </source>
</evidence>
<evidence type="ECO:0000256" key="7">
    <source>
        <dbReference type="ARBA" id="ARBA00032272"/>
    </source>
</evidence>
<keyword evidence="10" id="KW-1185">Reference proteome</keyword>
<dbReference type="CDD" id="cd03424">
    <property type="entry name" value="NUDIX_ADPRase_Nudt5_UGPPase_Nudt14"/>
    <property type="match status" value="1"/>
</dbReference>
<name>A0A128F561_9GAMM</name>
<dbReference type="OrthoDB" id="9806150at2"/>
<sequence length="173" mass="19665">MNQPKQLFAWKRFSLEESEHTLPNGLVTNHITLEHPGAVLILPVANDGKLVMIHQYRPSIRRWIYEFPAGTLESSESPQYCAQRELAEEAQLKAEEWHAIGESLPAPGFCNETQYLFVAKQLSDCEAQMDEDEVIEVVHFSVDEVKRLIAENEIQDSKTIVAFCRAQLLGLIT</sequence>
<dbReference type="InterPro" id="IPR015797">
    <property type="entry name" value="NUDIX_hydrolase-like_dom_sf"/>
</dbReference>
<keyword evidence="5 9" id="KW-0378">Hydrolase</keyword>
<dbReference type="RefSeq" id="WP_062664091.1">
    <property type="nucleotide sequence ID" value="NZ_FIZX01000002.1"/>
</dbReference>
<protein>
    <recommendedName>
        <fullName evidence="4">GDP-mannose pyrophosphatase</fullName>
    </recommendedName>
    <alternativeName>
        <fullName evidence="6">GDP-mannose hydrolase</fullName>
    </alternativeName>
    <alternativeName>
        <fullName evidence="7">GDPMK</fullName>
    </alternativeName>
</protein>
<dbReference type="GO" id="GO:0019693">
    <property type="term" value="P:ribose phosphate metabolic process"/>
    <property type="evidence" value="ECO:0007669"/>
    <property type="project" value="TreeGrafter"/>
</dbReference>
<evidence type="ECO:0000256" key="1">
    <source>
        <dbReference type="ARBA" id="ARBA00000847"/>
    </source>
</evidence>
<dbReference type="Gene3D" id="3.90.79.10">
    <property type="entry name" value="Nucleoside Triphosphate Pyrophosphohydrolase"/>
    <property type="match status" value="1"/>
</dbReference>
<gene>
    <name evidence="9" type="primary">nudF_2</name>
    <name evidence="9" type="ORF">GCE9029_02900</name>
</gene>
<dbReference type="Proteomes" id="UP000071641">
    <property type="component" value="Unassembled WGS sequence"/>
</dbReference>
<evidence type="ECO:0000256" key="4">
    <source>
        <dbReference type="ARBA" id="ARBA00016377"/>
    </source>
</evidence>
<organism evidence="9 10">
    <name type="scientific">Grimontia celer</name>
    <dbReference type="NCBI Taxonomy" id="1796497"/>
    <lineage>
        <taxon>Bacteria</taxon>
        <taxon>Pseudomonadati</taxon>
        <taxon>Pseudomonadota</taxon>
        <taxon>Gammaproteobacteria</taxon>
        <taxon>Vibrionales</taxon>
        <taxon>Vibrionaceae</taxon>
        <taxon>Grimontia</taxon>
    </lineage>
</organism>
<evidence type="ECO:0000259" key="8">
    <source>
        <dbReference type="PROSITE" id="PS51462"/>
    </source>
</evidence>
<comment type="similarity">
    <text evidence="3">Belongs to the Nudix hydrolase family. NudK subfamily.</text>
</comment>
<dbReference type="AlphaFoldDB" id="A0A128F561"/>
<evidence type="ECO:0000256" key="2">
    <source>
        <dbReference type="ARBA" id="ARBA00001946"/>
    </source>
</evidence>
<dbReference type="STRING" id="1796497.GCE9029_02900"/>
<dbReference type="PROSITE" id="PS51462">
    <property type="entry name" value="NUDIX"/>
    <property type="match status" value="1"/>
</dbReference>
<dbReference type="SUPFAM" id="SSF55811">
    <property type="entry name" value="Nudix"/>
    <property type="match status" value="1"/>
</dbReference>
<proteinExistence type="inferred from homology"/>
<dbReference type="EMBL" id="FIZX01000002">
    <property type="protein sequence ID" value="CZF81909.1"/>
    <property type="molecule type" value="Genomic_DNA"/>
</dbReference>